<keyword evidence="1 2" id="KW-0238">DNA-binding</keyword>
<dbReference type="PROSITE" id="PS51755">
    <property type="entry name" value="OMPR_PHOB"/>
    <property type="match status" value="1"/>
</dbReference>
<dbReference type="CDD" id="cd00383">
    <property type="entry name" value="trans_reg_C"/>
    <property type="match status" value="1"/>
</dbReference>
<evidence type="ECO:0000256" key="2">
    <source>
        <dbReference type="PROSITE-ProRule" id="PRU01091"/>
    </source>
</evidence>
<gene>
    <name evidence="4" type="ORF">LPB19_00235</name>
</gene>
<sequence>MPASVYRFGNFRLDLARHELLCDNRPVAVEPQVFSVLKALIENRERTVAKDDLMAMVWPGRVVSDSALSSRIKSARHAIGDDGKAQALIKTIHGFGFRFVGEVVEDDVRPSTGGCADQRPSIVVLPFTLLGNDVKQAVLSQGLAHDIITGLSRLRWLKVIARASAFRLTAAGMSYAEMHRLTHARYCLAGCLEIDGKELAINFELIDMAAESVLWAERITGSLDDVHEVRSDIVTRTIAAFELQISAHEVQRAKLKSPDNLDTWESYHLGISHLFRFTEKDNQAATTLFRRAVELEPGFARAHAGLSAAEFQNAFNAYKGVDRDTSVRIARESAERSIELDSLDPMANFVMGRTHWLSGDPTASLPWLERAVALNPNYAQGYYAHGLASLMASEELRGYQDSEQAVSLSPLDPFLYGFYGIRAFSYIADGDVANARLWAVKAACQPGAIPVMDLLAAATCAMDGASDQAETWLRKARGRKPDIDSDYFFRALQFSPGVVRQRIQAAFSRLGL</sequence>
<dbReference type="InterPro" id="IPR016032">
    <property type="entry name" value="Sig_transdc_resp-reg_C-effctor"/>
</dbReference>
<feature type="DNA-binding region" description="OmpR/PhoB-type" evidence="2">
    <location>
        <begin position="3"/>
        <end position="101"/>
    </location>
</feature>
<dbReference type="Gene3D" id="3.40.50.10070">
    <property type="entry name" value="TolB, N-terminal domain"/>
    <property type="match status" value="1"/>
</dbReference>
<evidence type="ECO:0000313" key="5">
    <source>
        <dbReference type="Proteomes" id="UP000663555"/>
    </source>
</evidence>
<feature type="domain" description="OmpR/PhoB-type" evidence="3">
    <location>
        <begin position="3"/>
        <end position="101"/>
    </location>
</feature>
<evidence type="ECO:0000313" key="4">
    <source>
        <dbReference type="EMBL" id="QSP94893.1"/>
    </source>
</evidence>
<reference evidence="4 5" key="1">
    <citation type="submission" date="2021-03" db="EMBL/GenBank/DDBJ databases">
        <title>Genome sequencing of Marinobacter sp. LPB0319.</title>
        <authorList>
            <person name="Kim J."/>
        </authorList>
    </citation>
    <scope>NUCLEOTIDE SEQUENCE [LARGE SCALE GENOMIC DNA]</scope>
    <source>
        <strain evidence="4 5">LPB0319</strain>
    </source>
</reference>
<dbReference type="SMART" id="SM00862">
    <property type="entry name" value="Trans_reg_C"/>
    <property type="match status" value="1"/>
</dbReference>
<dbReference type="Proteomes" id="UP000663555">
    <property type="component" value="Chromosome"/>
</dbReference>
<keyword evidence="5" id="KW-1185">Reference proteome</keyword>
<dbReference type="SUPFAM" id="SSF48452">
    <property type="entry name" value="TPR-like"/>
    <property type="match status" value="1"/>
</dbReference>
<dbReference type="Gene3D" id="1.25.40.10">
    <property type="entry name" value="Tetratricopeptide repeat domain"/>
    <property type="match status" value="1"/>
</dbReference>
<evidence type="ECO:0000259" key="3">
    <source>
        <dbReference type="PROSITE" id="PS51755"/>
    </source>
</evidence>
<name>A0ABX7MXG7_9GAMM</name>
<proteinExistence type="predicted"/>
<dbReference type="EMBL" id="CP071247">
    <property type="protein sequence ID" value="QSP94893.1"/>
    <property type="molecule type" value="Genomic_DNA"/>
</dbReference>
<protein>
    <submittedName>
        <fullName evidence="4">Winged helix-turn-helix domain-containing protein</fullName>
    </submittedName>
</protein>
<dbReference type="Pfam" id="PF00486">
    <property type="entry name" value="Trans_reg_C"/>
    <property type="match status" value="1"/>
</dbReference>
<dbReference type="RefSeq" id="WP_206644100.1">
    <property type="nucleotide sequence ID" value="NZ_CP071247.1"/>
</dbReference>
<dbReference type="InterPro" id="IPR036388">
    <property type="entry name" value="WH-like_DNA-bd_sf"/>
</dbReference>
<dbReference type="InterPro" id="IPR011990">
    <property type="entry name" value="TPR-like_helical_dom_sf"/>
</dbReference>
<dbReference type="Gene3D" id="1.10.10.10">
    <property type="entry name" value="Winged helix-like DNA-binding domain superfamily/Winged helix DNA-binding domain"/>
    <property type="match status" value="1"/>
</dbReference>
<evidence type="ECO:0000256" key="1">
    <source>
        <dbReference type="ARBA" id="ARBA00023125"/>
    </source>
</evidence>
<dbReference type="SUPFAM" id="SSF46894">
    <property type="entry name" value="C-terminal effector domain of the bipartite response regulators"/>
    <property type="match status" value="1"/>
</dbReference>
<dbReference type="InterPro" id="IPR001867">
    <property type="entry name" value="OmpR/PhoB-type_DNA-bd"/>
</dbReference>
<accession>A0ABX7MXG7</accession>
<organism evidence="4 5">
    <name type="scientific">Marinobacter salinisoli</name>
    <dbReference type="NCBI Taxonomy" id="2769486"/>
    <lineage>
        <taxon>Bacteria</taxon>
        <taxon>Pseudomonadati</taxon>
        <taxon>Pseudomonadota</taxon>
        <taxon>Gammaproteobacteria</taxon>
        <taxon>Pseudomonadales</taxon>
        <taxon>Marinobacteraceae</taxon>
        <taxon>Marinobacter</taxon>
    </lineage>
</organism>